<keyword evidence="4" id="KW-0238">DNA-binding</keyword>
<gene>
    <name evidence="8" type="ORF">DASC09_056650</name>
</gene>
<dbReference type="EMBL" id="BTFZ01000019">
    <property type="protein sequence ID" value="GMM38326.1"/>
    <property type="molecule type" value="Genomic_DNA"/>
</dbReference>
<dbReference type="Pfam" id="PF00488">
    <property type="entry name" value="MutS_V"/>
    <property type="match status" value="1"/>
</dbReference>
<dbReference type="Pfam" id="PF05192">
    <property type="entry name" value="MutS_III"/>
    <property type="match status" value="1"/>
</dbReference>
<dbReference type="Pfam" id="PF05188">
    <property type="entry name" value="MutS_II"/>
    <property type="match status" value="1"/>
</dbReference>
<dbReference type="Proteomes" id="UP001360560">
    <property type="component" value="Unassembled WGS sequence"/>
</dbReference>
<dbReference type="PANTHER" id="PTHR11361">
    <property type="entry name" value="DNA MISMATCH REPAIR PROTEIN MUTS FAMILY MEMBER"/>
    <property type="match status" value="1"/>
</dbReference>
<dbReference type="InterPro" id="IPR007696">
    <property type="entry name" value="DNA_mismatch_repair_MutS_core"/>
</dbReference>
<evidence type="ECO:0000256" key="4">
    <source>
        <dbReference type="ARBA" id="ARBA00023125"/>
    </source>
</evidence>
<evidence type="ECO:0000256" key="5">
    <source>
        <dbReference type="ARBA" id="ARBA00023254"/>
    </source>
</evidence>
<reference evidence="8 9" key="1">
    <citation type="journal article" date="2023" name="Elife">
        <title>Identification of key yeast species and microbe-microbe interactions impacting larval growth of Drosophila in the wild.</title>
        <authorList>
            <person name="Mure A."/>
            <person name="Sugiura Y."/>
            <person name="Maeda R."/>
            <person name="Honda K."/>
            <person name="Sakurai N."/>
            <person name="Takahashi Y."/>
            <person name="Watada M."/>
            <person name="Katoh T."/>
            <person name="Gotoh A."/>
            <person name="Gotoh Y."/>
            <person name="Taniguchi I."/>
            <person name="Nakamura K."/>
            <person name="Hayashi T."/>
            <person name="Katayama T."/>
            <person name="Uemura T."/>
            <person name="Hattori Y."/>
        </authorList>
    </citation>
    <scope>NUCLEOTIDE SEQUENCE [LARGE SCALE GENOMIC DNA]</scope>
    <source>
        <strain evidence="8 9">SC-9</strain>
    </source>
</reference>
<dbReference type="GO" id="GO:0005524">
    <property type="term" value="F:ATP binding"/>
    <property type="evidence" value="ECO:0007669"/>
    <property type="project" value="UniProtKB-KW"/>
</dbReference>
<proteinExistence type="inferred from homology"/>
<comment type="caution">
    <text evidence="8">The sequence shown here is derived from an EMBL/GenBank/DDBJ whole genome shotgun (WGS) entry which is preliminary data.</text>
</comment>
<dbReference type="InterPro" id="IPR027417">
    <property type="entry name" value="P-loop_NTPase"/>
</dbReference>
<keyword evidence="3" id="KW-0067">ATP-binding</keyword>
<dbReference type="GO" id="GO:0006298">
    <property type="term" value="P:mismatch repair"/>
    <property type="evidence" value="ECO:0007669"/>
    <property type="project" value="InterPro"/>
</dbReference>
<evidence type="ECO:0000259" key="6">
    <source>
        <dbReference type="SMART" id="SM00533"/>
    </source>
</evidence>
<evidence type="ECO:0000313" key="8">
    <source>
        <dbReference type="EMBL" id="GMM38326.1"/>
    </source>
</evidence>
<dbReference type="SUPFAM" id="SSF53150">
    <property type="entry name" value="DNA repair protein MutS, domain II"/>
    <property type="match status" value="1"/>
</dbReference>
<evidence type="ECO:0000256" key="2">
    <source>
        <dbReference type="ARBA" id="ARBA00022741"/>
    </source>
</evidence>
<accession>A0AAV5QUX2</accession>
<dbReference type="AlphaFoldDB" id="A0AAV5QUX2"/>
<dbReference type="SMART" id="SM00534">
    <property type="entry name" value="MUTSac"/>
    <property type="match status" value="1"/>
</dbReference>
<dbReference type="GeneID" id="90076315"/>
<dbReference type="GO" id="GO:0005634">
    <property type="term" value="C:nucleus"/>
    <property type="evidence" value="ECO:0007669"/>
    <property type="project" value="TreeGrafter"/>
</dbReference>
<feature type="domain" description="DNA mismatch repair protein MutS core" evidence="6">
    <location>
        <begin position="203"/>
        <end position="528"/>
    </location>
</feature>
<dbReference type="GO" id="GO:0030983">
    <property type="term" value="F:mismatched DNA binding"/>
    <property type="evidence" value="ECO:0007669"/>
    <property type="project" value="InterPro"/>
</dbReference>
<dbReference type="SUPFAM" id="SSF52540">
    <property type="entry name" value="P-loop containing nucleoside triphosphate hydrolases"/>
    <property type="match status" value="1"/>
</dbReference>
<protein>
    <submittedName>
        <fullName evidence="8">MutS family protein</fullName>
    </submittedName>
</protein>
<feature type="domain" description="DNA mismatch repair proteins mutS family" evidence="7">
    <location>
        <begin position="549"/>
        <end position="736"/>
    </location>
</feature>
<dbReference type="GO" id="GO:0007131">
    <property type="term" value="P:reciprocal meiotic recombination"/>
    <property type="evidence" value="ECO:0007669"/>
    <property type="project" value="TreeGrafter"/>
</dbReference>
<keyword evidence="2" id="KW-0547">Nucleotide-binding</keyword>
<sequence length="798" mass="89242">MLTSNSSRFTSAIPTRSGTIASQAPHNAVKVLCSITESQALAPIVGIAFLFLATGELIVSCIKDSQTYIRTIHKIQVYSPTEIMIPTGLAQSNLMAILESNLSAEVKITLISKNQFTCDNPMSLIQKYTFSDDFIKLRLELVNQVYGLNSIVAIVKYIETAPNYSSQRFRKLRVKYEACENTMFIDSSTTKALELIDSNTEDGHGMTLFKMLNCTVTKMGERVLRNNILQPLTDKKSLILRLESVKELLDHEDARISLIGMLEKVQDIDKLLVSLIRNSEDVDQKINNILLLKQAIHVSVEIGRVLKEHEFDSVLLKEIQKLCTSYDITNVLALINEYINEDCVWTSKPLELKSQKCYAVKANKNGLLDVSRQLYTKIIERITSIVEQLAETHGLVLDYGFESSKGMVVKINKKLNDIDFDNLPSMFINKSAKRSIIQCTTLDILKLNRRLQETLNEIFLLCDKTIDELNEMIEDFTSGIFMMAEALAILDLLCGFSQLASKNPGYACPEYADKLVIKQGRHPILETIISANSDQRFVANDMFAINETSRVTMITGDNMSGKSVYLKQVALINIMGQLGCYVPADYALLPIYSKIMARVRNDALEVNVSSFSLEMSEMAFILAEVERRPDEKGLILIDELGRGTSLNDGIAITAAVASHLADNFPNSHVFAATHFREAASAIAEKLSVRQVHMGNEQRRFKVIDGGADGAGRGIALVEKLGLFPANILQNASKIANKLAIKDQTRFGTEVRVEFKKRIMVDLMVSLKELQRRMDDLDHQEVISSLASLQRKFVDKMAS</sequence>
<dbReference type="SMART" id="SM00533">
    <property type="entry name" value="MUTSd"/>
    <property type="match status" value="1"/>
</dbReference>
<dbReference type="InterPro" id="IPR045076">
    <property type="entry name" value="MutS"/>
</dbReference>
<dbReference type="PANTHER" id="PTHR11361:SF21">
    <property type="entry name" value="MUTS PROTEIN HOMOLOG 4"/>
    <property type="match status" value="1"/>
</dbReference>
<dbReference type="Gene3D" id="1.10.1420.10">
    <property type="match status" value="2"/>
</dbReference>
<name>A0AAV5QUX2_9ASCO</name>
<evidence type="ECO:0000256" key="3">
    <source>
        <dbReference type="ARBA" id="ARBA00022840"/>
    </source>
</evidence>
<dbReference type="RefSeq" id="XP_064855322.1">
    <property type="nucleotide sequence ID" value="XM_064999250.1"/>
</dbReference>
<dbReference type="Gene3D" id="3.30.420.110">
    <property type="entry name" value="MutS, connector domain"/>
    <property type="match status" value="1"/>
</dbReference>
<dbReference type="InterPro" id="IPR036187">
    <property type="entry name" value="DNA_mismatch_repair_MutS_sf"/>
</dbReference>
<keyword evidence="9" id="KW-1185">Reference proteome</keyword>
<dbReference type="PIRSF" id="PIRSF005813">
    <property type="entry name" value="MSH2"/>
    <property type="match status" value="1"/>
</dbReference>
<dbReference type="InterPro" id="IPR000432">
    <property type="entry name" value="DNA_mismatch_repair_MutS_C"/>
</dbReference>
<dbReference type="GO" id="GO:0140664">
    <property type="term" value="F:ATP-dependent DNA damage sensor activity"/>
    <property type="evidence" value="ECO:0007669"/>
    <property type="project" value="InterPro"/>
</dbReference>
<dbReference type="InterPro" id="IPR007860">
    <property type="entry name" value="DNA_mmatch_repair_MutS_con_dom"/>
</dbReference>
<organism evidence="8 9">
    <name type="scientific">Saccharomycopsis crataegensis</name>
    <dbReference type="NCBI Taxonomy" id="43959"/>
    <lineage>
        <taxon>Eukaryota</taxon>
        <taxon>Fungi</taxon>
        <taxon>Dikarya</taxon>
        <taxon>Ascomycota</taxon>
        <taxon>Saccharomycotina</taxon>
        <taxon>Saccharomycetes</taxon>
        <taxon>Saccharomycopsidaceae</taxon>
        <taxon>Saccharomycopsis</taxon>
    </lineage>
</organism>
<dbReference type="Gene3D" id="3.40.50.300">
    <property type="entry name" value="P-loop containing nucleotide triphosphate hydrolases"/>
    <property type="match status" value="1"/>
</dbReference>
<evidence type="ECO:0000313" key="9">
    <source>
        <dbReference type="Proteomes" id="UP001360560"/>
    </source>
</evidence>
<dbReference type="InterPro" id="IPR036678">
    <property type="entry name" value="MutS_con_dom_sf"/>
</dbReference>
<evidence type="ECO:0000259" key="7">
    <source>
        <dbReference type="SMART" id="SM00534"/>
    </source>
</evidence>
<evidence type="ECO:0000256" key="1">
    <source>
        <dbReference type="ARBA" id="ARBA00006271"/>
    </source>
</evidence>
<comment type="similarity">
    <text evidence="1">Belongs to the DNA mismatch repair MutS family.</text>
</comment>
<keyword evidence="5" id="KW-0469">Meiosis</keyword>
<dbReference type="InterPro" id="IPR011184">
    <property type="entry name" value="DNA_mismatch_repair_Msh2"/>
</dbReference>
<dbReference type="SUPFAM" id="SSF48334">
    <property type="entry name" value="DNA repair protein MutS, domain III"/>
    <property type="match status" value="1"/>
</dbReference>